<evidence type="ECO:0000256" key="4">
    <source>
        <dbReference type="ARBA" id="ARBA00022553"/>
    </source>
</evidence>
<dbReference type="GO" id="GO:0046872">
    <property type="term" value="F:metal ion binding"/>
    <property type="evidence" value="ECO:0007669"/>
    <property type="project" value="UniProtKB-KW"/>
</dbReference>
<evidence type="ECO:0000256" key="5">
    <source>
        <dbReference type="ARBA" id="ARBA00022692"/>
    </source>
</evidence>
<dbReference type="PROSITE" id="PS01229">
    <property type="entry name" value="COF_2"/>
    <property type="match status" value="1"/>
</dbReference>
<dbReference type="InterPro" id="IPR023298">
    <property type="entry name" value="ATPase_P-typ_TM_dom_sf"/>
</dbReference>
<dbReference type="SUPFAM" id="SSF81665">
    <property type="entry name" value="Calcium ATPase, transmembrane domain M"/>
    <property type="match status" value="1"/>
</dbReference>
<name>A0A8J3N244_9CHLR</name>
<accession>A0A8J3N244</accession>
<evidence type="ECO:0000256" key="2">
    <source>
        <dbReference type="ARBA" id="ARBA00006024"/>
    </source>
</evidence>
<evidence type="ECO:0000256" key="6">
    <source>
        <dbReference type="ARBA" id="ARBA00022723"/>
    </source>
</evidence>
<dbReference type="PRINTS" id="PR00119">
    <property type="entry name" value="CATATPASE"/>
</dbReference>
<dbReference type="SUPFAM" id="SSF81653">
    <property type="entry name" value="Calcium ATPase, transduction domain A"/>
    <property type="match status" value="1"/>
</dbReference>
<reference evidence="14" key="1">
    <citation type="submission" date="2020-10" db="EMBL/GenBank/DDBJ databases">
        <title>Taxonomic study of unclassified bacteria belonging to the class Ktedonobacteria.</title>
        <authorList>
            <person name="Yabe S."/>
            <person name="Wang C.M."/>
            <person name="Zheng Y."/>
            <person name="Sakai Y."/>
            <person name="Cavaletti L."/>
            <person name="Monciardini P."/>
            <person name="Donadio S."/>
        </authorList>
    </citation>
    <scope>NUCLEOTIDE SEQUENCE</scope>
    <source>
        <strain evidence="14">ID150040</strain>
    </source>
</reference>
<evidence type="ECO:0000259" key="13">
    <source>
        <dbReference type="PROSITE" id="PS50846"/>
    </source>
</evidence>
<dbReference type="SUPFAM" id="SSF55008">
    <property type="entry name" value="HMA, heavy metal-associated domain"/>
    <property type="match status" value="1"/>
</dbReference>
<dbReference type="GO" id="GO:0015086">
    <property type="term" value="F:cadmium ion transmembrane transporter activity"/>
    <property type="evidence" value="ECO:0007669"/>
    <property type="project" value="TreeGrafter"/>
</dbReference>
<dbReference type="NCBIfam" id="TIGR01525">
    <property type="entry name" value="ATPase-IB_hvy"/>
    <property type="match status" value="1"/>
</dbReference>
<evidence type="ECO:0000256" key="12">
    <source>
        <dbReference type="RuleBase" id="RU362081"/>
    </source>
</evidence>
<dbReference type="InterPro" id="IPR008250">
    <property type="entry name" value="ATPase_P-typ_transduc_dom_A_sf"/>
</dbReference>
<dbReference type="Gene3D" id="3.40.1110.10">
    <property type="entry name" value="Calcium-transporting ATPase, cytoplasmic domain N"/>
    <property type="match status" value="1"/>
</dbReference>
<dbReference type="InterPro" id="IPR006121">
    <property type="entry name" value="HMA_dom"/>
</dbReference>
<dbReference type="SFLD" id="SFLDS00003">
    <property type="entry name" value="Haloacid_Dehalogenase"/>
    <property type="match status" value="1"/>
</dbReference>
<evidence type="ECO:0000256" key="10">
    <source>
        <dbReference type="ARBA" id="ARBA00022989"/>
    </source>
</evidence>
<dbReference type="Gene3D" id="3.30.70.100">
    <property type="match status" value="1"/>
</dbReference>
<feature type="transmembrane region" description="Helical" evidence="12">
    <location>
        <begin position="796"/>
        <end position="817"/>
    </location>
</feature>
<dbReference type="RefSeq" id="WP_220203630.1">
    <property type="nucleotide sequence ID" value="NZ_BNJK01000001.1"/>
</dbReference>
<dbReference type="Gene3D" id="2.70.150.10">
    <property type="entry name" value="Calcium-transporting ATPase, cytoplasmic transduction domain A"/>
    <property type="match status" value="1"/>
</dbReference>
<dbReference type="GO" id="GO:0005886">
    <property type="term" value="C:plasma membrane"/>
    <property type="evidence" value="ECO:0007669"/>
    <property type="project" value="UniProtKB-SubCell"/>
</dbReference>
<comment type="similarity">
    <text evidence="2 12">Belongs to the cation transport ATPase (P-type) (TC 3.A.3) family. Type IB subfamily.</text>
</comment>
<evidence type="ECO:0000256" key="3">
    <source>
        <dbReference type="ARBA" id="ARBA00022475"/>
    </source>
</evidence>
<dbReference type="Gene3D" id="3.40.50.1000">
    <property type="entry name" value="HAD superfamily/HAD-like"/>
    <property type="match status" value="1"/>
</dbReference>
<sequence length="822" mass="88003">MAVKTVEILLDAPQKSACEPCMRQFLRTTEGIKAVDLDRRGTCLIVTYDDTYLPLPRVQDVIADAHSNVAEQAQHDTLLLTGLDCADCATTLERGVKRLAGVIHVNANFATSKMAVGYQAGTLSRVKIEQLIRELGYDVVNGSTGRLTVLSPAKGGCGSSCACGEEQHEHQHGAVHHDEVAVSETVLPINPGRLLVWLNNFWQGYNRWLPTALAALVWTLAFALELFHTTDLFVNALYGAAIVIGGYRIARSGYFALVRGRTLGIDLLMTIAVVGAAIIGQWSEGAAVVVLFSLGEMLEGVTMDKMRHSIRGLIDLSPREATIKTEAGEQRVVVDQLQPGALMLVRPGERIAADGRIVLGSTTINQAPITGESLPVEKAIGDDVFAGTLNEHGYIEVEVTKRAEETMIAKIIALVQEAQGSRAPSQRFVDQFARYYTPAIIIIAVLVALVPPLLTGGALLPWLYKALVLLVIACPCALVISTPVSIVAAIGRASRSGVLIKGGAYLEAMSKVKAIAFDKTGTITRGHPMVTDILPLDGRTENELLVQFAAIESRSEHPLAKAILDSARGRGLSWVEPVDFLALPGRGAQATVDGTFVTVGKPHFFENVSDEVQAQIDRLQHEGKTVLLARQSDTIHGLIAVADEIRADAPQAIKALKACGITSLIMLTGDNEKTACVVAQQLDLDEVRANLLPDQKTQAMRELVASHPAVAMIGDGINDAPALASATVGIAMGVAGSDTALETADIALMKDDLSKLPYLIRLSRATLRTIQTNVTFSLLVKVAFLTLTLIGIANLWLAILADTGAALLVIANGMLLLRFRDK</sequence>
<feature type="transmembrane region" description="Helical" evidence="12">
    <location>
        <begin position="435"/>
        <end position="454"/>
    </location>
</feature>
<dbReference type="InterPro" id="IPR027256">
    <property type="entry name" value="P-typ_ATPase_IB"/>
</dbReference>
<dbReference type="PROSITE" id="PS50846">
    <property type="entry name" value="HMA_2"/>
    <property type="match status" value="1"/>
</dbReference>
<dbReference type="GO" id="GO:0016887">
    <property type="term" value="F:ATP hydrolysis activity"/>
    <property type="evidence" value="ECO:0007669"/>
    <property type="project" value="InterPro"/>
</dbReference>
<gene>
    <name evidence="14" type="ORF">KSF_028630</name>
</gene>
<dbReference type="Pfam" id="PF00702">
    <property type="entry name" value="Hydrolase"/>
    <property type="match status" value="1"/>
</dbReference>
<dbReference type="PROSITE" id="PS00154">
    <property type="entry name" value="ATPASE_E1_E2"/>
    <property type="match status" value="1"/>
</dbReference>
<evidence type="ECO:0000313" key="14">
    <source>
        <dbReference type="EMBL" id="GHO92815.1"/>
    </source>
</evidence>
<keyword evidence="15" id="KW-1185">Reference proteome</keyword>
<dbReference type="InterPro" id="IPR036412">
    <property type="entry name" value="HAD-like_sf"/>
</dbReference>
<feature type="transmembrane region" description="Helical" evidence="12">
    <location>
        <begin position="466"/>
        <end position="491"/>
    </location>
</feature>
<dbReference type="PANTHER" id="PTHR48085:SF5">
    <property type="entry name" value="CADMIUM_ZINC-TRANSPORTING ATPASE HMA4-RELATED"/>
    <property type="match status" value="1"/>
</dbReference>
<dbReference type="InterPro" id="IPR023299">
    <property type="entry name" value="ATPase_P-typ_cyto_dom_N"/>
</dbReference>
<dbReference type="InterPro" id="IPR036163">
    <property type="entry name" value="HMA_dom_sf"/>
</dbReference>
<dbReference type="Pfam" id="PF00403">
    <property type="entry name" value="HMA"/>
    <property type="match status" value="1"/>
</dbReference>
<dbReference type="CDD" id="cd00371">
    <property type="entry name" value="HMA"/>
    <property type="match status" value="1"/>
</dbReference>
<dbReference type="GO" id="GO:0019829">
    <property type="term" value="F:ATPase-coupled monoatomic cation transmembrane transporter activity"/>
    <property type="evidence" value="ECO:0007669"/>
    <property type="project" value="InterPro"/>
</dbReference>
<dbReference type="NCBIfam" id="TIGR01494">
    <property type="entry name" value="ATPase_P-type"/>
    <property type="match status" value="1"/>
</dbReference>
<dbReference type="Pfam" id="PF00122">
    <property type="entry name" value="E1-E2_ATPase"/>
    <property type="match status" value="1"/>
</dbReference>
<dbReference type="GO" id="GO:0005524">
    <property type="term" value="F:ATP binding"/>
    <property type="evidence" value="ECO:0007669"/>
    <property type="project" value="UniProtKB-UniRule"/>
</dbReference>
<protein>
    <recommendedName>
        <fullName evidence="13">HMA domain-containing protein</fullName>
    </recommendedName>
</protein>
<keyword evidence="9" id="KW-1278">Translocase</keyword>
<dbReference type="SFLD" id="SFLDF00027">
    <property type="entry name" value="p-type_atpase"/>
    <property type="match status" value="1"/>
</dbReference>
<dbReference type="InterPro" id="IPR044492">
    <property type="entry name" value="P_typ_ATPase_HD_dom"/>
</dbReference>
<dbReference type="InterPro" id="IPR023214">
    <property type="entry name" value="HAD_sf"/>
</dbReference>
<proteinExistence type="inferred from homology"/>
<comment type="subcellular location">
    <subcellularLocation>
        <location evidence="1">Cell membrane</location>
        <topology evidence="1">Multi-pass membrane protein</topology>
    </subcellularLocation>
</comment>
<dbReference type="InterPro" id="IPR001757">
    <property type="entry name" value="P_typ_ATPase"/>
</dbReference>
<keyword evidence="5 12" id="KW-0812">Transmembrane</keyword>
<feature type="transmembrane region" description="Helical" evidence="12">
    <location>
        <begin position="208"/>
        <end position="226"/>
    </location>
</feature>
<dbReference type="SUPFAM" id="SSF56784">
    <property type="entry name" value="HAD-like"/>
    <property type="match status" value="1"/>
</dbReference>
<organism evidence="14 15">
    <name type="scientific">Reticulibacter mediterranei</name>
    <dbReference type="NCBI Taxonomy" id="2778369"/>
    <lineage>
        <taxon>Bacteria</taxon>
        <taxon>Bacillati</taxon>
        <taxon>Chloroflexota</taxon>
        <taxon>Ktedonobacteria</taxon>
        <taxon>Ktedonobacterales</taxon>
        <taxon>Reticulibacteraceae</taxon>
        <taxon>Reticulibacter</taxon>
    </lineage>
</organism>
<evidence type="ECO:0000256" key="9">
    <source>
        <dbReference type="ARBA" id="ARBA00022967"/>
    </source>
</evidence>
<evidence type="ECO:0000256" key="1">
    <source>
        <dbReference type="ARBA" id="ARBA00004651"/>
    </source>
</evidence>
<keyword evidence="10 12" id="KW-1133">Transmembrane helix</keyword>
<evidence type="ECO:0000256" key="7">
    <source>
        <dbReference type="ARBA" id="ARBA00022741"/>
    </source>
</evidence>
<dbReference type="InterPro" id="IPR051014">
    <property type="entry name" value="Cation_Transport_ATPase_IB"/>
</dbReference>
<dbReference type="EMBL" id="BNJK01000001">
    <property type="protein sequence ID" value="GHO92815.1"/>
    <property type="molecule type" value="Genomic_DNA"/>
</dbReference>
<keyword evidence="6 12" id="KW-0479">Metal-binding</keyword>
<feature type="domain" description="HMA" evidence="13">
    <location>
        <begin position="74"/>
        <end position="140"/>
    </location>
</feature>
<dbReference type="PROSITE" id="PS01047">
    <property type="entry name" value="HMA_1"/>
    <property type="match status" value="1"/>
</dbReference>
<evidence type="ECO:0000313" key="15">
    <source>
        <dbReference type="Proteomes" id="UP000597444"/>
    </source>
</evidence>
<dbReference type="InterPro" id="IPR017969">
    <property type="entry name" value="Heavy-metal-associated_CS"/>
</dbReference>
<dbReference type="Proteomes" id="UP000597444">
    <property type="component" value="Unassembled WGS sequence"/>
</dbReference>
<dbReference type="InterPro" id="IPR018303">
    <property type="entry name" value="ATPase_P-typ_P_site"/>
</dbReference>
<evidence type="ECO:0000256" key="11">
    <source>
        <dbReference type="ARBA" id="ARBA00023136"/>
    </source>
</evidence>
<keyword evidence="3 12" id="KW-1003">Cell membrane</keyword>
<dbReference type="SFLD" id="SFLDG00002">
    <property type="entry name" value="C1.7:_P-type_atpase_like"/>
    <property type="match status" value="1"/>
</dbReference>
<feature type="transmembrane region" description="Helical" evidence="12">
    <location>
        <begin position="770"/>
        <end position="790"/>
    </location>
</feature>
<dbReference type="PANTHER" id="PTHR48085">
    <property type="entry name" value="CADMIUM/ZINC-TRANSPORTING ATPASE HMA2-RELATED"/>
    <property type="match status" value="1"/>
</dbReference>
<comment type="caution">
    <text evidence="14">The sequence shown here is derived from an EMBL/GenBank/DDBJ whole genome shotgun (WGS) entry which is preliminary data.</text>
</comment>
<evidence type="ECO:0000256" key="8">
    <source>
        <dbReference type="ARBA" id="ARBA00022840"/>
    </source>
</evidence>
<keyword evidence="8 12" id="KW-0067">ATP-binding</keyword>
<dbReference type="NCBIfam" id="TIGR01512">
    <property type="entry name" value="ATPase-IB2_Cd"/>
    <property type="match status" value="1"/>
</dbReference>
<dbReference type="AlphaFoldDB" id="A0A8J3N244"/>
<dbReference type="InterPro" id="IPR059000">
    <property type="entry name" value="ATPase_P-type_domA"/>
</dbReference>
<keyword evidence="11 12" id="KW-0472">Membrane</keyword>
<feature type="transmembrane region" description="Helical" evidence="12">
    <location>
        <begin position="232"/>
        <end position="250"/>
    </location>
</feature>
<dbReference type="FunFam" id="2.70.150.10:FF:000002">
    <property type="entry name" value="Copper-transporting ATPase 1, putative"/>
    <property type="match status" value="1"/>
</dbReference>
<keyword evidence="4" id="KW-0597">Phosphoprotein</keyword>
<keyword evidence="7 12" id="KW-0547">Nucleotide-binding</keyword>